<accession>A0ABT5DSK1</accession>
<dbReference type="InterPro" id="IPR036866">
    <property type="entry name" value="RibonucZ/Hydroxyglut_hydro"/>
</dbReference>
<keyword evidence="4" id="KW-1185">Reference proteome</keyword>
<reference evidence="3 4" key="1">
    <citation type="submission" date="2022-11" db="EMBL/GenBank/DDBJ databases">
        <title>Minimal conservation of predation-associated metabolite biosynthetic gene clusters underscores biosynthetic potential of Myxococcota including descriptions for ten novel species: Archangium lansinium sp. nov., Myxococcus landrumus sp. nov., Nannocystis bai.</title>
        <authorList>
            <person name="Ahearne A."/>
            <person name="Stevens C."/>
            <person name="Dowd S."/>
        </authorList>
    </citation>
    <scope>NUCLEOTIDE SEQUENCE [LARGE SCALE GENOMIC DNA]</scope>
    <source>
        <strain evidence="3 4">BB15-2</strain>
    </source>
</reference>
<dbReference type="Proteomes" id="UP001221686">
    <property type="component" value="Unassembled WGS sequence"/>
</dbReference>
<evidence type="ECO:0000313" key="4">
    <source>
        <dbReference type="Proteomes" id="UP001221686"/>
    </source>
</evidence>
<proteinExistence type="predicted"/>
<name>A0ABT5DSK1_9BACT</name>
<dbReference type="PANTHER" id="PTHR42773">
    <property type="entry name" value="METALLO-BETA-LACTAMASE-RELATED"/>
    <property type="match status" value="1"/>
</dbReference>
<feature type="domain" description="Metallo-beta-lactamase" evidence="2">
    <location>
        <begin position="129"/>
        <end position="314"/>
    </location>
</feature>
<dbReference type="SUPFAM" id="SSF56281">
    <property type="entry name" value="Metallo-hydrolase/oxidoreductase"/>
    <property type="match status" value="1"/>
</dbReference>
<dbReference type="EMBL" id="JAQNDL010000001">
    <property type="protein sequence ID" value="MDC0716526.1"/>
    <property type="molecule type" value="Genomic_DNA"/>
</dbReference>
<dbReference type="SMART" id="SM00849">
    <property type="entry name" value="Lactamase_B"/>
    <property type="match status" value="1"/>
</dbReference>
<comment type="caution">
    <text evidence="3">The sequence shown here is derived from an EMBL/GenBank/DDBJ whole genome shotgun (WGS) entry which is preliminary data.</text>
</comment>
<dbReference type="Gene3D" id="3.60.15.10">
    <property type="entry name" value="Ribonuclease Z/Hydroxyacylglutathione hydrolase-like"/>
    <property type="match status" value="1"/>
</dbReference>
<evidence type="ECO:0000259" key="2">
    <source>
        <dbReference type="SMART" id="SM00849"/>
    </source>
</evidence>
<keyword evidence="1" id="KW-1133">Transmembrane helix</keyword>
<evidence type="ECO:0000313" key="3">
    <source>
        <dbReference type="EMBL" id="MDC0716526.1"/>
    </source>
</evidence>
<dbReference type="Pfam" id="PF00753">
    <property type="entry name" value="Lactamase_B"/>
    <property type="match status" value="1"/>
</dbReference>
<keyword evidence="1" id="KW-0472">Membrane</keyword>
<evidence type="ECO:0000256" key="1">
    <source>
        <dbReference type="SAM" id="Phobius"/>
    </source>
</evidence>
<dbReference type="SUPFAM" id="SSF54862">
    <property type="entry name" value="4Fe-4S ferredoxins"/>
    <property type="match status" value="1"/>
</dbReference>
<keyword evidence="1" id="KW-0812">Transmembrane</keyword>
<gene>
    <name evidence="3" type="ORF">POL25_06465</name>
</gene>
<feature type="transmembrane region" description="Helical" evidence="1">
    <location>
        <begin position="406"/>
        <end position="425"/>
    </location>
</feature>
<sequence>MRDESEREDHGKLFVTSRCCGAATCRNFAPELLGEVATAGAVRDGHRLAVLPGSYEDGAFTGVLRQPHSEEDLIAARTAVAACPVGAIKLLRGASRVRRGALGSPWRGYPRPIEDNVWIVGPPSMKNIGATTYFIERDGGGVLIDPPRPSEALFRWLADHGGVRWLFLTHRDHAHHHAEIAARFPDCRRLIGAADVNLRENSFLATTGDVEIKLGSELRPCTLEGQPLSEAEARQAELVVLPQPGHTAGSICLLYRGRFLFTGDHLAWSRVLGHIVAFRVQCWEDWERQTHSVRYLAAAAEAGWLRFTWILPGHGEWQRLPSDGSAAETAAALRRTVEWMERQPKGHMRAIHWTPFIMARLKPKSALGRLVRAIGRGSDLWVLPRDVWSSLPAHDRRRLEAAVRRLRVLGTVVLAIAALIVWFVGRR</sequence>
<dbReference type="PANTHER" id="PTHR42773:SF1">
    <property type="entry name" value="METALLO-BETA-LACTAMASE FAMILY PROTEIN"/>
    <property type="match status" value="1"/>
</dbReference>
<protein>
    <submittedName>
        <fullName evidence="3">Ferredoxin</fullName>
    </submittedName>
</protein>
<organism evidence="3 4">
    <name type="scientific">Nannocystis bainbridge</name>
    <dbReference type="NCBI Taxonomy" id="2995303"/>
    <lineage>
        <taxon>Bacteria</taxon>
        <taxon>Pseudomonadati</taxon>
        <taxon>Myxococcota</taxon>
        <taxon>Polyangia</taxon>
        <taxon>Nannocystales</taxon>
        <taxon>Nannocystaceae</taxon>
        <taxon>Nannocystis</taxon>
    </lineage>
</organism>
<dbReference type="InterPro" id="IPR001279">
    <property type="entry name" value="Metallo-B-lactamas"/>
</dbReference>